<dbReference type="Pfam" id="PF21111">
    <property type="entry name" value="CDI_toxin_EC869_like"/>
    <property type="match status" value="1"/>
</dbReference>
<dbReference type="CDD" id="cd13444">
    <property type="entry name" value="CDI_toxin_EC869_like"/>
    <property type="match status" value="1"/>
</dbReference>
<evidence type="ECO:0000256" key="2">
    <source>
        <dbReference type="ARBA" id="ARBA00022656"/>
    </source>
</evidence>
<comment type="subcellular location">
    <subcellularLocation>
        <location evidence="1">Target cell</location>
        <location evidence="1">Target cell cytoplasm</location>
    </subcellularLocation>
</comment>
<feature type="region of interest" description="Disordered" evidence="5">
    <location>
        <begin position="1"/>
        <end position="35"/>
    </location>
</feature>
<dbReference type="Pfam" id="PF04829">
    <property type="entry name" value="PT-VENN"/>
    <property type="match status" value="1"/>
</dbReference>
<evidence type="ECO:0000259" key="7">
    <source>
        <dbReference type="Pfam" id="PF21111"/>
    </source>
</evidence>
<dbReference type="InterPro" id="IPR006914">
    <property type="entry name" value="VENN_dom"/>
</dbReference>
<dbReference type="AlphaFoldDB" id="A0A2V4EH19"/>
<dbReference type="InterPro" id="IPR033799">
    <property type="entry name" value="CdiA_EC869-like"/>
</dbReference>
<evidence type="ECO:0000256" key="5">
    <source>
        <dbReference type="SAM" id="MobiDB-lite"/>
    </source>
</evidence>
<evidence type="ECO:0000256" key="4">
    <source>
        <dbReference type="ARBA" id="ARBA00023026"/>
    </source>
</evidence>
<keyword evidence="3" id="KW-1266">Target cell cytoplasm</keyword>
<evidence type="ECO:0000256" key="1">
    <source>
        <dbReference type="ARBA" id="ARBA00004219"/>
    </source>
</evidence>
<dbReference type="Proteomes" id="UP000247483">
    <property type="component" value="Unassembled WGS sequence"/>
</dbReference>
<protein>
    <submittedName>
        <fullName evidence="8">Uncharacterized protein</fullName>
    </submittedName>
</protein>
<evidence type="ECO:0000313" key="8">
    <source>
        <dbReference type="EMBL" id="PXZ03938.1"/>
    </source>
</evidence>
<feature type="compositionally biased region" description="Basic and acidic residues" evidence="5">
    <location>
        <begin position="1"/>
        <end position="28"/>
    </location>
</feature>
<evidence type="ECO:0000259" key="6">
    <source>
        <dbReference type="Pfam" id="PF04829"/>
    </source>
</evidence>
<dbReference type="GO" id="GO:0004530">
    <property type="term" value="F:deoxyribonuclease I activity"/>
    <property type="evidence" value="ECO:0007669"/>
    <property type="project" value="InterPro"/>
</dbReference>
<proteinExistence type="predicted"/>
<feature type="domain" description="VENN motif-containing" evidence="6">
    <location>
        <begin position="173"/>
        <end position="222"/>
    </location>
</feature>
<evidence type="ECO:0000256" key="3">
    <source>
        <dbReference type="ARBA" id="ARBA00022913"/>
    </source>
</evidence>
<keyword evidence="2" id="KW-0800">Toxin</keyword>
<gene>
    <name evidence="8" type="ORF">DKK79_06035</name>
</gene>
<feature type="non-terminal residue" evidence="8">
    <location>
        <position position="1"/>
    </location>
</feature>
<feature type="domain" description="CdiA toxin EC869-like" evidence="7">
    <location>
        <begin position="497"/>
        <end position="619"/>
    </location>
</feature>
<evidence type="ECO:0000313" key="9">
    <source>
        <dbReference type="Proteomes" id="UP000247483"/>
    </source>
</evidence>
<dbReference type="RefSeq" id="WP_181415245.1">
    <property type="nucleotide sequence ID" value="NZ_QGLP01000005.1"/>
</dbReference>
<dbReference type="EMBL" id="QGLP01000005">
    <property type="protein sequence ID" value="PXZ03938.1"/>
    <property type="molecule type" value="Genomic_DNA"/>
</dbReference>
<dbReference type="GO" id="GO:0090729">
    <property type="term" value="F:toxin activity"/>
    <property type="evidence" value="ECO:0007669"/>
    <property type="project" value="UniProtKB-KW"/>
</dbReference>
<accession>A0A2V4EH19</accession>
<organism evidence="8 9">
    <name type="scientific">Gilliamella apicola</name>
    <dbReference type="NCBI Taxonomy" id="1196095"/>
    <lineage>
        <taxon>Bacteria</taxon>
        <taxon>Pseudomonadati</taxon>
        <taxon>Pseudomonadota</taxon>
        <taxon>Gammaproteobacteria</taxon>
        <taxon>Orbales</taxon>
        <taxon>Orbaceae</taxon>
        <taxon>Gilliamella</taxon>
    </lineage>
</organism>
<reference evidence="8 9" key="1">
    <citation type="submission" date="2018-05" db="EMBL/GenBank/DDBJ databases">
        <title>Reference genomes for bee gut microbiota database.</title>
        <authorList>
            <person name="Ellegaard K.M."/>
        </authorList>
    </citation>
    <scope>NUCLEOTIDE SEQUENCE [LARGE SCALE GENOMIC DNA]</scope>
    <source>
        <strain evidence="8 9">ESL0177</strain>
    </source>
</reference>
<name>A0A2V4EH19_9GAMM</name>
<comment type="caution">
    <text evidence="8">The sequence shown here is derived from an EMBL/GenBank/DDBJ whole genome shotgun (WGS) entry which is preliminary data.</text>
</comment>
<dbReference type="Gene3D" id="3.40.1350.110">
    <property type="match status" value="1"/>
</dbReference>
<sequence>SDGELIIRDQDKQTQDINELSHDTENAHSKLKPIFNKEDEQTRLNIVTSLKELGEQVKELERTIHKDAGKDSQDGKMGNDFSKGVDSAVSIITGIITGDMTGGLAGASAPWLAEQIKIQAGDNETARLVAHAILGAVVAELQGNSALSGGAGAVAGEVAADIIRKQLYGKEVKDLTEEEKQTISALSQLASGLAVAAGGGNIGDASAAISSSKNAVENNRLSTVEEQKRINELAKDNEQEKLLYQAAACALVHCSAEFADDDPMKAVYQKLEELGSSDELQAYREALALQEYIKTNIVPDVNGFYPITYETVEKLFEYTSGDEFVDSAAYIDNKYSVKTRLLGLLQVLGALGEGGLAVALSPGCTTVIGCGPSALLSWSAVDNGMTGGAVIINGKSYTTLTGKGLAEALNISESDGDLLFNAITGLLSAKKLGDLASSSLSSGNKLTAKELDAIKSELDRAGNKLKVDPHAGKGNNIAKSVTTEQTGIKWGEGIKGQGMPWEDFVGNELPAGSRLPENFKTFDYYDEIAKKAVSVKTLDTTTAAKLANPKQIYNTLKNYIDEVANFKEYKLKDVKITNSDIMSREIRLAVPAVTTKAQWQHISNAIDYGKSRGVKLIVTEVK</sequence>
<keyword evidence="4" id="KW-0843">Virulence</keyword>